<dbReference type="AlphaFoldDB" id="A0A366M859"/>
<evidence type="ECO:0000313" key="2">
    <source>
        <dbReference type="EMBL" id="RBQ22386.1"/>
    </source>
</evidence>
<evidence type="ECO:0000256" key="1">
    <source>
        <dbReference type="ARBA" id="ARBA00022994"/>
    </source>
</evidence>
<gene>
    <name evidence="2" type="primary">mcrD</name>
    <name evidence="2" type="ORF">ALNOE001_21310</name>
</gene>
<dbReference type="Pfam" id="PF02505">
    <property type="entry name" value="MCR_D"/>
    <property type="match status" value="1"/>
</dbReference>
<comment type="caution">
    <text evidence="2">The sequence shown here is derived from an EMBL/GenBank/DDBJ whole genome shotgun (WGS) entry which is preliminary data.</text>
</comment>
<protein>
    <submittedName>
        <fullName evidence="2">Methyl-coenzyme M reductase I operon protein D</fullName>
    </submittedName>
</protein>
<name>A0A366M859_9EURY</name>
<evidence type="ECO:0000313" key="3">
    <source>
        <dbReference type="Proteomes" id="UP000253099"/>
    </source>
</evidence>
<dbReference type="GO" id="GO:0015948">
    <property type="term" value="P:methanogenesis"/>
    <property type="evidence" value="ECO:0007669"/>
    <property type="project" value="UniProtKB-KW"/>
</dbReference>
<dbReference type="Proteomes" id="UP000253099">
    <property type="component" value="Unassembled WGS sequence"/>
</dbReference>
<dbReference type="NCBIfam" id="TIGR03260">
    <property type="entry name" value="met_CoM_red_D"/>
    <property type="match status" value="1"/>
</dbReference>
<organism evidence="2 3">
    <name type="scientific">Candidatus Methanobinarius endosymbioticus</name>
    <dbReference type="NCBI Taxonomy" id="2006182"/>
    <lineage>
        <taxon>Archaea</taxon>
        <taxon>Methanobacteriati</taxon>
        <taxon>Methanobacteriota</taxon>
        <taxon>Methanomada group</taxon>
        <taxon>Methanobacteria</taxon>
        <taxon>Methanobacteriales</taxon>
        <taxon>Methanobacteriaceae</taxon>
        <taxon>Candidatus Methanobinarius</taxon>
    </lineage>
</organism>
<sequence length="148" mass="16636">MDIEVFPHRVLGADTTEKLLNGIEGLDDVKRTVLQGPKLPPADPNEDPKYADRGIIIVNGKEIELKVKTGRIFVEISNESTIDDIREVCDEYLPFGFDINIGKYIRTQKTTSDNIKYGDADIPDELIGMTDQSAKLADRLTIIKRDME</sequence>
<dbReference type="InterPro" id="IPR003901">
    <property type="entry name" value="Me_CoM_Rdtase_D"/>
</dbReference>
<accession>A0A366M859</accession>
<reference evidence="2 3" key="1">
    <citation type="submission" date="2018-06" db="EMBL/GenBank/DDBJ databases">
        <title>Genomic insight into two independent archaeal endosymbiosis events.</title>
        <authorList>
            <person name="Lind A.E."/>
            <person name="Lewis W.H."/>
            <person name="Spang A."/>
            <person name="Guy L."/>
            <person name="Embley M.T."/>
            <person name="Ettema T.J.G."/>
        </authorList>
    </citation>
    <scope>NUCLEOTIDE SEQUENCE [LARGE SCALE GENOMIC DNA]</scope>
    <source>
        <strain evidence="2">NOE</strain>
    </source>
</reference>
<dbReference type="EMBL" id="NIZT01000070">
    <property type="protein sequence ID" value="RBQ22386.1"/>
    <property type="molecule type" value="Genomic_DNA"/>
</dbReference>
<dbReference type="PIRSF" id="PIRSF005636">
    <property type="entry name" value="McrD"/>
    <property type="match status" value="1"/>
</dbReference>
<proteinExistence type="predicted"/>
<keyword evidence="3" id="KW-1185">Reference proteome</keyword>
<keyword evidence="1" id="KW-0484">Methanogenesis</keyword>